<sequence>MKKIVFLRGATQMNSNMQTLQIKISKSDFERYKLKSTEIKFTDLVELISNEYARETLLDCNEIAEQEGLSKMTSEEINAEIKAVRDAKDHS</sequence>
<protein>
    <submittedName>
        <fullName evidence="1">Uncharacterized protein</fullName>
    </submittedName>
</protein>
<dbReference type="AlphaFoldDB" id="A0A7K3WLC3"/>
<gene>
    <name evidence="1" type="ORF">G3O08_02840</name>
</gene>
<reference evidence="1 2" key="1">
    <citation type="submission" date="2020-02" db="EMBL/GenBank/DDBJ databases">
        <title>Out from the shadows clarifying the taxonomy of the family Cryomorphaceae and related taxa by utilizing the GTDB taxonomic framework.</title>
        <authorList>
            <person name="Bowman J.P."/>
        </authorList>
    </citation>
    <scope>NUCLEOTIDE SEQUENCE [LARGE SCALE GENOMIC DNA]</scope>
    <source>
        <strain evidence="1 2">QSSC 1-22</strain>
    </source>
</reference>
<name>A0A7K3WLC3_9FLAO</name>
<keyword evidence="2" id="KW-1185">Reference proteome</keyword>
<accession>A0A7K3WLC3</accession>
<proteinExistence type="predicted"/>
<evidence type="ECO:0000313" key="1">
    <source>
        <dbReference type="EMBL" id="NEN22437.1"/>
    </source>
</evidence>
<dbReference type="EMBL" id="JAAGVY010000003">
    <property type="protein sequence ID" value="NEN22437.1"/>
    <property type="molecule type" value="Genomic_DNA"/>
</dbReference>
<organism evidence="1 2">
    <name type="scientific">Cryomorpha ignava</name>
    <dbReference type="NCBI Taxonomy" id="101383"/>
    <lineage>
        <taxon>Bacteria</taxon>
        <taxon>Pseudomonadati</taxon>
        <taxon>Bacteroidota</taxon>
        <taxon>Flavobacteriia</taxon>
        <taxon>Flavobacteriales</taxon>
        <taxon>Cryomorphaceae</taxon>
        <taxon>Cryomorpha</taxon>
    </lineage>
</organism>
<evidence type="ECO:0000313" key="2">
    <source>
        <dbReference type="Proteomes" id="UP000486602"/>
    </source>
</evidence>
<dbReference type="RefSeq" id="WP_163283164.1">
    <property type="nucleotide sequence ID" value="NZ_JAAGVY010000003.1"/>
</dbReference>
<dbReference type="Proteomes" id="UP000486602">
    <property type="component" value="Unassembled WGS sequence"/>
</dbReference>
<comment type="caution">
    <text evidence="1">The sequence shown here is derived from an EMBL/GenBank/DDBJ whole genome shotgun (WGS) entry which is preliminary data.</text>
</comment>